<dbReference type="SUPFAM" id="SSF56112">
    <property type="entry name" value="Protein kinase-like (PK-like)"/>
    <property type="match status" value="1"/>
</dbReference>
<evidence type="ECO:0000313" key="12">
    <source>
        <dbReference type="EMBL" id="CAL4763657.1"/>
    </source>
</evidence>
<keyword evidence="6" id="KW-0479">Metal-binding</keyword>
<dbReference type="SUPFAM" id="SSF57850">
    <property type="entry name" value="RING/U-box"/>
    <property type="match status" value="1"/>
</dbReference>
<reference evidence="10" key="1">
    <citation type="submission" date="2022-10" db="EMBL/GenBank/DDBJ databases">
        <authorList>
            <person name="Chen Y."/>
            <person name="Dougan E. K."/>
            <person name="Chan C."/>
            <person name="Rhodes N."/>
            <person name="Thang M."/>
        </authorList>
    </citation>
    <scope>NUCLEOTIDE SEQUENCE</scope>
</reference>
<dbReference type="PANTHER" id="PTHR24353">
    <property type="entry name" value="CYCLIC NUCLEOTIDE-DEPENDENT PROTEIN KINASE"/>
    <property type="match status" value="1"/>
</dbReference>
<reference evidence="11" key="2">
    <citation type="submission" date="2024-04" db="EMBL/GenBank/DDBJ databases">
        <authorList>
            <person name="Chen Y."/>
            <person name="Shah S."/>
            <person name="Dougan E. K."/>
            <person name="Thang M."/>
            <person name="Chan C."/>
        </authorList>
    </citation>
    <scope>NUCLEOTIDE SEQUENCE [LARGE SCALE GENOMIC DNA]</scope>
</reference>
<evidence type="ECO:0000256" key="1">
    <source>
        <dbReference type="ARBA" id="ARBA00022527"/>
    </source>
</evidence>
<keyword evidence="4 12" id="KW-0418">Kinase</keyword>
<evidence type="ECO:0000313" key="13">
    <source>
        <dbReference type="Proteomes" id="UP001152797"/>
    </source>
</evidence>
<evidence type="ECO:0000256" key="6">
    <source>
        <dbReference type="PROSITE-ProRule" id="PRU00175"/>
    </source>
</evidence>
<dbReference type="EMBL" id="CAMXCT020000263">
    <property type="protein sequence ID" value="CAL1129720.1"/>
    <property type="molecule type" value="Genomic_DNA"/>
</dbReference>
<dbReference type="GO" id="GO:0005524">
    <property type="term" value="F:ATP binding"/>
    <property type="evidence" value="ECO:0007669"/>
    <property type="project" value="UniProtKB-KW"/>
</dbReference>
<dbReference type="Gene3D" id="3.30.40.10">
    <property type="entry name" value="Zinc/RING finger domain, C3HC4 (zinc finger)"/>
    <property type="match status" value="1"/>
</dbReference>
<evidence type="ECO:0000256" key="7">
    <source>
        <dbReference type="SAM" id="MobiDB-lite"/>
    </source>
</evidence>
<keyword evidence="2" id="KW-0808">Transferase</keyword>
<dbReference type="EMBL" id="CAMXCT030000263">
    <property type="protein sequence ID" value="CAL4763657.1"/>
    <property type="molecule type" value="Genomic_DNA"/>
</dbReference>
<dbReference type="PANTHER" id="PTHR24353:SF37">
    <property type="entry name" value="CAMP-DEPENDENT PROTEIN KINASE CATALYTIC SUBUNIT PRKX"/>
    <property type="match status" value="1"/>
</dbReference>
<dbReference type="InterPro" id="IPR013083">
    <property type="entry name" value="Znf_RING/FYVE/PHD"/>
</dbReference>
<keyword evidence="5" id="KW-0067">ATP-binding</keyword>
<sequence length="501" mass="56156">MDDPDDPHAARFYTASILIAVEALWDRNVVYRDLKPENVMLDQEGYVKIIDFGVSKKLGELESRTYTVVGTPHYMAPEVFQGKGYGVEVDLWSLGIMLFEFVCGYLPFGTNLVEPRQVCSAVLRGKLKFPSAYKDEIGRDLIKGLLTQPVLKRLGAGVNGLQDVFKHPFFEIPGPSSMFDKLLGRELEPPYTPGPWRPPTDQKRPHGYSKEQFELFEHPFSKGQGPEVVKQNGFFCNLAAEVQCLPPEPVNAADGGDTGVLSDERLARLLQEQSPITESHQTEVSDEELARRLQAEEDLGERDSRERSGRRNLHRSGEADWRRSFSAILLSGGTWMGCISGLQLAQCFSCGQAVQWICSIGGGLIGYFATFEDAHRWRRQDTHSDSDDDDPFIQGVAPEDIEGHTVGHTFHGARDAQASGNPEHLKCMVCMEEFADGETLRSLPCLHRYHQNCIDQWLVRCAACPICKQNITAPQNLSSRNVVENASTNGFARFFRRRAWS</sequence>
<feature type="region of interest" description="Disordered" evidence="7">
    <location>
        <begin position="296"/>
        <end position="316"/>
    </location>
</feature>
<dbReference type="AlphaFoldDB" id="A0A9P1BPD9"/>
<dbReference type="PROSITE" id="PS00108">
    <property type="entry name" value="PROTEIN_KINASE_ST"/>
    <property type="match status" value="1"/>
</dbReference>
<feature type="domain" description="RING-type" evidence="9">
    <location>
        <begin position="427"/>
        <end position="468"/>
    </location>
</feature>
<dbReference type="Proteomes" id="UP001152797">
    <property type="component" value="Unassembled WGS sequence"/>
</dbReference>
<dbReference type="Gene3D" id="1.10.510.10">
    <property type="entry name" value="Transferase(Phosphotransferase) domain 1"/>
    <property type="match status" value="1"/>
</dbReference>
<protein>
    <submittedName>
        <fullName evidence="12">cAMP-dependent protein kinase catalytic subunit alpha (PKA C-alpha)</fullName>
    </submittedName>
</protein>
<keyword evidence="13" id="KW-1185">Reference proteome</keyword>
<evidence type="ECO:0000256" key="4">
    <source>
        <dbReference type="ARBA" id="ARBA00022777"/>
    </source>
</evidence>
<gene>
    <name evidence="10" type="ORF">C1SCF055_LOCUS4569</name>
</gene>
<dbReference type="OrthoDB" id="417954at2759"/>
<dbReference type="InterPro" id="IPR001841">
    <property type="entry name" value="Znf_RING"/>
</dbReference>
<dbReference type="InterPro" id="IPR011009">
    <property type="entry name" value="Kinase-like_dom_sf"/>
</dbReference>
<evidence type="ECO:0000256" key="5">
    <source>
        <dbReference type="ARBA" id="ARBA00022840"/>
    </source>
</evidence>
<dbReference type="InterPro" id="IPR008271">
    <property type="entry name" value="Ser/Thr_kinase_AS"/>
</dbReference>
<dbReference type="SMART" id="SM00184">
    <property type="entry name" value="RING"/>
    <property type="match status" value="1"/>
</dbReference>
<dbReference type="GO" id="GO:0005952">
    <property type="term" value="C:cAMP-dependent protein kinase complex"/>
    <property type="evidence" value="ECO:0007669"/>
    <property type="project" value="TreeGrafter"/>
</dbReference>
<evidence type="ECO:0000259" key="8">
    <source>
        <dbReference type="PROSITE" id="PS50011"/>
    </source>
</evidence>
<dbReference type="PROSITE" id="PS50011">
    <property type="entry name" value="PROTEIN_KINASE_DOM"/>
    <property type="match status" value="1"/>
</dbReference>
<feature type="domain" description="Protein kinase" evidence="8">
    <location>
        <begin position="1"/>
        <end position="170"/>
    </location>
</feature>
<evidence type="ECO:0000256" key="3">
    <source>
        <dbReference type="ARBA" id="ARBA00022741"/>
    </source>
</evidence>
<keyword evidence="6" id="KW-0863">Zinc-finger</keyword>
<dbReference type="GO" id="GO:0004691">
    <property type="term" value="F:cAMP-dependent protein kinase activity"/>
    <property type="evidence" value="ECO:0007669"/>
    <property type="project" value="TreeGrafter"/>
</dbReference>
<name>A0A9P1BPD9_9DINO</name>
<dbReference type="SMART" id="SM00220">
    <property type="entry name" value="S_TKc"/>
    <property type="match status" value="1"/>
</dbReference>
<keyword evidence="6" id="KW-0862">Zinc</keyword>
<comment type="caution">
    <text evidence="10">The sequence shown here is derived from an EMBL/GenBank/DDBJ whole genome shotgun (WGS) entry which is preliminary data.</text>
</comment>
<dbReference type="Pfam" id="PF13639">
    <property type="entry name" value="zf-RING_2"/>
    <property type="match status" value="1"/>
</dbReference>
<proteinExistence type="predicted"/>
<dbReference type="EMBL" id="CAMXCT010000263">
    <property type="protein sequence ID" value="CAI3976345.1"/>
    <property type="molecule type" value="Genomic_DNA"/>
</dbReference>
<keyword evidence="3" id="KW-0547">Nucleotide-binding</keyword>
<evidence type="ECO:0000259" key="9">
    <source>
        <dbReference type="PROSITE" id="PS50089"/>
    </source>
</evidence>
<accession>A0A9P1BPD9</accession>
<dbReference type="InterPro" id="IPR000719">
    <property type="entry name" value="Prot_kinase_dom"/>
</dbReference>
<dbReference type="Pfam" id="PF00069">
    <property type="entry name" value="Pkinase"/>
    <property type="match status" value="1"/>
</dbReference>
<dbReference type="GO" id="GO:0008270">
    <property type="term" value="F:zinc ion binding"/>
    <property type="evidence" value="ECO:0007669"/>
    <property type="project" value="UniProtKB-KW"/>
</dbReference>
<evidence type="ECO:0000313" key="11">
    <source>
        <dbReference type="EMBL" id="CAL1129720.1"/>
    </source>
</evidence>
<keyword evidence="1" id="KW-0723">Serine/threonine-protein kinase</keyword>
<dbReference type="PROSITE" id="PS50089">
    <property type="entry name" value="ZF_RING_2"/>
    <property type="match status" value="1"/>
</dbReference>
<evidence type="ECO:0000256" key="2">
    <source>
        <dbReference type="ARBA" id="ARBA00022679"/>
    </source>
</evidence>
<evidence type="ECO:0000313" key="10">
    <source>
        <dbReference type="EMBL" id="CAI3976345.1"/>
    </source>
</evidence>
<organism evidence="10">
    <name type="scientific">Cladocopium goreaui</name>
    <dbReference type="NCBI Taxonomy" id="2562237"/>
    <lineage>
        <taxon>Eukaryota</taxon>
        <taxon>Sar</taxon>
        <taxon>Alveolata</taxon>
        <taxon>Dinophyceae</taxon>
        <taxon>Suessiales</taxon>
        <taxon>Symbiodiniaceae</taxon>
        <taxon>Cladocopium</taxon>
    </lineage>
</organism>